<dbReference type="Proteomes" id="UP000814243">
    <property type="component" value="Unassembled WGS sequence"/>
</dbReference>
<gene>
    <name evidence="2" type="ORF">HF086_005549</name>
</gene>
<organism evidence="2 3">
    <name type="scientific">Spodoptera exigua</name>
    <name type="common">Beet armyworm</name>
    <name type="synonym">Noctua fulgens</name>
    <dbReference type="NCBI Taxonomy" id="7107"/>
    <lineage>
        <taxon>Eukaryota</taxon>
        <taxon>Metazoa</taxon>
        <taxon>Ecdysozoa</taxon>
        <taxon>Arthropoda</taxon>
        <taxon>Hexapoda</taxon>
        <taxon>Insecta</taxon>
        <taxon>Pterygota</taxon>
        <taxon>Neoptera</taxon>
        <taxon>Endopterygota</taxon>
        <taxon>Lepidoptera</taxon>
        <taxon>Glossata</taxon>
        <taxon>Ditrysia</taxon>
        <taxon>Noctuoidea</taxon>
        <taxon>Noctuidae</taxon>
        <taxon>Amphipyrinae</taxon>
        <taxon>Spodoptera</taxon>
    </lineage>
</organism>
<name>A0A922MT52_SPOEX</name>
<evidence type="ECO:0000256" key="1">
    <source>
        <dbReference type="SAM" id="Phobius"/>
    </source>
</evidence>
<reference evidence="2" key="1">
    <citation type="journal article" date="2021" name="G3 (Bethesda)">
        <title>Genome and transcriptome analysis of the beet armyworm Spodoptera exigua reveals targets for pest control. .</title>
        <authorList>
            <person name="Simon S."/>
            <person name="Breeschoten T."/>
            <person name="Jansen H.J."/>
            <person name="Dirks R.P."/>
            <person name="Schranz M.E."/>
            <person name="Ros V.I.D."/>
        </authorList>
    </citation>
    <scope>NUCLEOTIDE SEQUENCE</scope>
    <source>
        <strain evidence="2">TB_SE_WUR_2020</strain>
    </source>
</reference>
<evidence type="ECO:0000313" key="2">
    <source>
        <dbReference type="EMBL" id="KAH9642219.1"/>
    </source>
</evidence>
<comment type="caution">
    <text evidence="2">The sequence shown here is derived from an EMBL/GenBank/DDBJ whole genome shotgun (WGS) entry which is preliminary data.</text>
</comment>
<dbReference type="AlphaFoldDB" id="A0A922MT52"/>
<evidence type="ECO:0000313" key="3">
    <source>
        <dbReference type="Proteomes" id="UP000814243"/>
    </source>
</evidence>
<keyword evidence="1" id="KW-0472">Membrane</keyword>
<accession>A0A922MT52</accession>
<keyword evidence="1" id="KW-0812">Transmembrane</keyword>
<feature type="transmembrane region" description="Helical" evidence="1">
    <location>
        <begin position="49"/>
        <end position="72"/>
    </location>
</feature>
<sequence>MYTNYGDEPERVCELECQGLKGLPARHEFVGPVKIILIESTPMDYRRKVCWSAMFALALLFMGVAIFTVILYTMAFKLPFWMNLHIVVCTIGVSTSVKRIQCYIISDMSTTRKNL</sequence>
<proteinExistence type="predicted"/>
<dbReference type="EMBL" id="JACEFF010000196">
    <property type="protein sequence ID" value="KAH9642219.1"/>
    <property type="molecule type" value="Genomic_DNA"/>
</dbReference>
<feature type="transmembrane region" description="Helical" evidence="1">
    <location>
        <begin position="78"/>
        <end position="97"/>
    </location>
</feature>
<keyword evidence="1" id="KW-1133">Transmembrane helix</keyword>
<protein>
    <submittedName>
        <fullName evidence="2">Uncharacterized protein</fullName>
    </submittedName>
</protein>